<protein>
    <recommendedName>
        <fullName evidence="7">BHLH domain-containing protein</fullName>
    </recommendedName>
</protein>
<dbReference type="Gramene" id="AUR62025963-RA">
    <property type="protein sequence ID" value="AUR62025963-RA:cds"/>
    <property type="gene ID" value="AUR62025963"/>
</dbReference>
<dbReference type="EnsemblPlants" id="AUR62025963-RA">
    <property type="protein sequence ID" value="AUR62025963-RA:cds"/>
    <property type="gene ID" value="AUR62025963"/>
</dbReference>
<dbReference type="GO" id="GO:0005634">
    <property type="term" value="C:nucleus"/>
    <property type="evidence" value="ECO:0007669"/>
    <property type="project" value="UniProtKB-SubCell"/>
</dbReference>
<evidence type="ECO:0000256" key="6">
    <source>
        <dbReference type="SAM" id="MobiDB-lite"/>
    </source>
</evidence>
<keyword evidence="4" id="KW-0804">Transcription</keyword>
<dbReference type="GO" id="GO:0046983">
    <property type="term" value="F:protein dimerization activity"/>
    <property type="evidence" value="ECO:0007669"/>
    <property type="project" value="InterPro"/>
</dbReference>
<reference evidence="8" key="2">
    <citation type="submission" date="2021-03" db="UniProtKB">
        <authorList>
            <consortium name="EnsemblPlants"/>
        </authorList>
    </citation>
    <scope>IDENTIFICATION</scope>
</reference>
<evidence type="ECO:0000313" key="8">
    <source>
        <dbReference type="EnsemblPlants" id="AUR62025963-RA:cds"/>
    </source>
</evidence>
<dbReference type="InterPro" id="IPR045843">
    <property type="entry name" value="IND-like"/>
</dbReference>
<dbReference type="GO" id="GO:0000981">
    <property type="term" value="F:DNA-binding transcription factor activity, RNA polymerase II-specific"/>
    <property type="evidence" value="ECO:0007669"/>
    <property type="project" value="TreeGrafter"/>
</dbReference>
<organism evidence="8 9">
    <name type="scientific">Chenopodium quinoa</name>
    <name type="common">Quinoa</name>
    <dbReference type="NCBI Taxonomy" id="63459"/>
    <lineage>
        <taxon>Eukaryota</taxon>
        <taxon>Viridiplantae</taxon>
        <taxon>Streptophyta</taxon>
        <taxon>Embryophyta</taxon>
        <taxon>Tracheophyta</taxon>
        <taxon>Spermatophyta</taxon>
        <taxon>Magnoliopsida</taxon>
        <taxon>eudicotyledons</taxon>
        <taxon>Gunneridae</taxon>
        <taxon>Pentapetalae</taxon>
        <taxon>Caryophyllales</taxon>
        <taxon>Chenopodiaceae</taxon>
        <taxon>Chenopodioideae</taxon>
        <taxon>Atripliceae</taxon>
        <taxon>Chenopodium</taxon>
    </lineage>
</organism>
<evidence type="ECO:0000256" key="1">
    <source>
        <dbReference type="ARBA" id="ARBA00004123"/>
    </source>
</evidence>
<accession>A0A803MA46</accession>
<reference evidence="8" key="1">
    <citation type="journal article" date="2017" name="Nature">
        <title>The genome of Chenopodium quinoa.</title>
        <authorList>
            <person name="Jarvis D.E."/>
            <person name="Ho Y.S."/>
            <person name="Lightfoot D.J."/>
            <person name="Schmoeckel S.M."/>
            <person name="Li B."/>
            <person name="Borm T.J.A."/>
            <person name="Ohyanagi H."/>
            <person name="Mineta K."/>
            <person name="Michell C.T."/>
            <person name="Saber N."/>
            <person name="Kharbatia N.M."/>
            <person name="Rupper R.R."/>
            <person name="Sharp A.R."/>
            <person name="Dally N."/>
            <person name="Boughton B.A."/>
            <person name="Woo Y.H."/>
            <person name="Gao G."/>
            <person name="Schijlen E.G.W.M."/>
            <person name="Guo X."/>
            <person name="Momin A.A."/>
            <person name="Negrao S."/>
            <person name="Al-Babili S."/>
            <person name="Gehring C."/>
            <person name="Roessner U."/>
            <person name="Jung C."/>
            <person name="Murphy K."/>
            <person name="Arold S.T."/>
            <person name="Gojobori T."/>
            <person name="van der Linden C.G."/>
            <person name="van Loo E.N."/>
            <person name="Jellen E.N."/>
            <person name="Maughan P.J."/>
            <person name="Tester M."/>
        </authorList>
    </citation>
    <scope>NUCLEOTIDE SEQUENCE [LARGE SCALE GENOMIC DNA]</scope>
    <source>
        <strain evidence="8">cv. PI 614886</strain>
    </source>
</reference>
<evidence type="ECO:0000256" key="5">
    <source>
        <dbReference type="ARBA" id="ARBA00023242"/>
    </source>
</evidence>
<dbReference type="AlphaFoldDB" id="A0A803MA46"/>
<dbReference type="PANTHER" id="PTHR16223:SF125">
    <property type="entry name" value="OS08G0506700 PROTEIN"/>
    <property type="match status" value="1"/>
</dbReference>
<evidence type="ECO:0000256" key="2">
    <source>
        <dbReference type="ARBA" id="ARBA00023015"/>
    </source>
</evidence>
<feature type="region of interest" description="Disordered" evidence="6">
    <location>
        <begin position="65"/>
        <end position="96"/>
    </location>
</feature>
<name>A0A803MA46_CHEQI</name>
<keyword evidence="5" id="KW-0539">Nucleus</keyword>
<dbReference type="PROSITE" id="PS50888">
    <property type="entry name" value="BHLH"/>
    <property type="match status" value="1"/>
</dbReference>
<dbReference type="Gene3D" id="4.10.280.10">
    <property type="entry name" value="Helix-loop-helix DNA-binding domain"/>
    <property type="match status" value="1"/>
</dbReference>
<feature type="domain" description="BHLH" evidence="7">
    <location>
        <begin position="263"/>
        <end position="313"/>
    </location>
</feature>
<evidence type="ECO:0000313" key="9">
    <source>
        <dbReference type="Proteomes" id="UP000596660"/>
    </source>
</evidence>
<dbReference type="Pfam" id="PF00010">
    <property type="entry name" value="HLH"/>
    <property type="match status" value="1"/>
</dbReference>
<evidence type="ECO:0000256" key="3">
    <source>
        <dbReference type="ARBA" id="ARBA00023125"/>
    </source>
</evidence>
<dbReference type="InterPro" id="IPR011598">
    <property type="entry name" value="bHLH_dom"/>
</dbReference>
<proteinExistence type="predicted"/>
<feature type="compositionally biased region" description="Polar residues" evidence="6">
    <location>
        <begin position="77"/>
        <end position="96"/>
    </location>
</feature>
<keyword evidence="3" id="KW-0238">DNA-binding</keyword>
<keyword evidence="2" id="KW-0805">Transcription regulation</keyword>
<evidence type="ECO:0000256" key="4">
    <source>
        <dbReference type="ARBA" id="ARBA00023163"/>
    </source>
</evidence>
<feature type="region of interest" description="Disordered" evidence="6">
    <location>
        <begin position="1"/>
        <end position="22"/>
    </location>
</feature>
<dbReference type="OMA" id="KFRNHEN"/>
<dbReference type="PANTHER" id="PTHR16223">
    <property type="entry name" value="TRANSCRIPTION FACTOR BHLH83-RELATED"/>
    <property type="match status" value="1"/>
</dbReference>
<comment type="subcellular location">
    <subcellularLocation>
        <location evidence="1">Nucleus</location>
    </subcellularLocation>
</comment>
<dbReference type="InterPro" id="IPR036638">
    <property type="entry name" value="HLH_DNA-bd_sf"/>
</dbReference>
<evidence type="ECO:0000259" key="7">
    <source>
        <dbReference type="PROSITE" id="PS50888"/>
    </source>
</evidence>
<dbReference type="Proteomes" id="UP000596660">
    <property type="component" value="Unplaced"/>
</dbReference>
<dbReference type="GO" id="GO:0000978">
    <property type="term" value="F:RNA polymerase II cis-regulatory region sequence-specific DNA binding"/>
    <property type="evidence" value="ECO:0007669"/>
    <property type="project" value="TreeGrafter"/>
</dbReference>
<dbReference type="SMART" id="SM00353">
    <property type="entry name" value="HLH"/>
    <property type="match status" value="1"/>
</dbReference>
<keyword evidence="9" id="KW-1185">Reference proteome</keyword>
<dbReference type="SUPFAM" id="SSF47459">
    <property type="entry name" value="HLH, helix-loop-helix DNA-binding domain"/>
    <property type="match status" value="1"/>
</dbReference>
<sequence length="358" mass="39662">MDSYIEPQFLSHNHHQQQQNNSGLLRFRSAPSSLFNELTQNSSDSEKFNGRITDDFFESYERKPQNLMVGGGGGGNEQSSQLPPQYPKLNTSSSMDRSTINLSTTRQGNCGLNLNRQSSSPAGFFNHLNNTQNGYTIMRGIGNFRVGNGTSGESSPRASRLNMGLLPRIPELGNEIVKETSPDEVKFRNHENDAGFDSTSPTGYPYVPWNDSTSDASFHLSENGGITSRSAGLTHHSAEMAAVEKLLHFQEVVPCKVRAKRGCATHPRSIAERMRRNRISERMRKLQDLVPNMDKQTNTSDMLDLAVDYIKNLQNQYKENIWLANRGRNANSAVAICSSSVLKTSLPSRSLITSSANG</sequence>